<sequence length="367" mass="37630">MRGRGFPSGREEGEGAGGESRGMTQLIGDARMGALRVTAVAVAAAGTLPYITLKVTWLTGGRLGLNDSGLTSDAGFFGLNLLTLGMDAVALLIALAFLRPWGRRIPAGLVLLPMWVGIGLLAPLPLLAPLTALAAVLEKGAVVPAGAPVAGWVYLVVYAGFICQGIGLAAGFLHHARHRWPAVFEARTSEGAAGAAGPARELQTFVAWGAVAVAAVLVVIDLGWALGAEYGLTAEMIAQRRFGARLQDGVNAALAAAAVTGLLTVVRRRSDRPLWIPVALAWVGSGGMFGWSLWSMVVTLTPNPLNPGGGQGVTGLVGLFTLLTGAVVGLAGIFILVGRISGDVRGGVRGGVQGDVRDGVRGDVRAR</sequence>
<feature type="transmembrane region" description="Helical" evidence="2">
    <location>
        <begin position="205"/>
        <end position="226"/>
    </location>
</feature>
<feature type="transmembrane region" description="Helical" evidence="2">
    <location>
        <begin position="246"/>
        <end position="266"/>
    </location>
</feature>
<accession>A0A8J3SA74</accession>
<keyword evidence="4" id="KW-1185">Reference proteome</keyword>
<dbReference type="EMBL" id="BOOJ01000009">
    <property type="protein sequence ID" value="GIH90278.1"/>
    <property type="molecule type" value="Genomic_DNA"/>
</dbReference>
<protein>
    <recommendedName>
        <fullName evidence="5">LigA protein</fullName>
    </recommendedName>
</protein>
<evidence type="ECO:0000256" key="1">
    <source>
        <dbReference type="SAM" id="MobiDB-lite"/>
    </source>
</evidence>
<evidence type="ECO:0008006" key="5">
    <source>
        <dbReference type="Google" id="ProtNLM"/>
    </source>
</evidence>
<feature type="transmembrane region" description="Helical" evidence="2">
    <location>
        <begin position="77"/>
        <end position="98"/>
    </location>
</feature>
<gene>
    <name evidence="3" type="ORF">Psi01_09080</name>
</gene>
<dbReference type="Proteomes" id="UP000619788">
    <property type="component" value="Unassembled WGS sequence"/>
</dbReference>
<evidence type="ECO:0000313" key="4">
    <source>
        <dbReference type="Proteomes" id="UP000619788"/>
    </source>
</evidence>
<reference evidence="3 4" key="1">
    <citation type="submission" date="2021-01" db="EMBL/GenBank/DDBJ databases">
        <title>Whole genome shotgun sequence of Planobispora siamensis NBRC 107568.</title>
        <authorList>
            <person name="Komaki H."/>
            <person name="Tamura T."/>
        </authorList>
    </citation>
    <scope>NUCLEOTIDE SEQUENCE [LARGE SCALE GENOMIC DNA]</scope>
    <source>
        <strain evidence="3 4">NBRC 107568</strain>
    </source>
</reference>
<feature type="region of interest" description="Disordered" evidence="1">
    <location>
        <begin position="1"/>
        <end position="22"/>
    </location>
</feature>
<feature type="transmembrane region" description="Helical" evidence="2">
    <location>
        <begin position="273"/>
        <end position="294"/>
    </location>
</feature>
<evidence type="ECO:0000256" key="2">
    <source>
        <dbReference type="SAM" id="Phobius"/>
    </source>
</evidence>
<name>A0A8J3SA74_9ACTN</name>
<feature type="transmembrane region" description="Helical" evidence="2">
    <location>
        <begin position="314"/>
        <end position="337"/>
    </location>
</feature>
<feature type="transmembrane region" description="Helical" evidence="2">
    <location>
        <begin position="33"/>
        <end position="57"/>
    </location>
</feature>
<keyword evidence="2" id="KW-1133">Transmembrane helix</keyword>
<feature type="transmembrane region" description="Helical" evidence="2">
    <location>
        <begin position="149"/>
        <end position="173"/>
    </location>
</feature>
<comment type="caution">
    <text evidence="3">The sequence shown here is derived from an EMBL/GenBank/DDBJ whole genome shotgun (WGS) entry which is preliminary data.</text>
</comment>
<evidence type="ECO:0000313" key="3">
    <source>
        <dbReference type="EMBL" id="GIH90278.1"/>
    </source>
</evidence>
<feature type="transmembrane region" description="Helical" evidence="2">
    <location>
        <begin position="110"/>
        <end position="137"/>
    </location>
</feature>
<keyword evidence="2" id="KW-0472">Membrane</keyword>
<proteinExistence type="predicted"/>
<organism evidence="3 4">
    <name type="scientific">Planobispora siamensis</name>
    <dbReference type="NCBI Taxonomy" id="936338"/>
    <lineage>
        <taxon>Bacteria</taxon>
        <taxon>Bacillati</taxon>
        <taxon>Actinomycetota</taxon>
        <taxon>Actinomycetes</taxon>
        <taxon>Streptosporangiales</taxon>
        <taxon>Streptosporangiaceae</taxon>
        <taxon>Planobispora</taxon>
    </lineage>
</organism>
<keyword evidence="2" id="KW-0812">Transmembrane</keyword>
<dbReference type="AlphaFoldDB" id="A0A8J3SA74"/>